<evidence type="ECO:0000313" key="2">
    <source>
        <dbReference type="Proteomes" id="UP001195963"/>
    </source>
</evidence>
<dbReference type="Proteomes" id="UP001195963">
    <property type="component" value="Unassembled WGS sequence"/>
</dbReference>
<name>A0ABS7E4A1_9GAMM</name>
<gene>
    <name evidence="1" type="ORF">K0625_12600</name>
</gene>
<dbReference type="InterPro" id="IPR013783">
    <property type="entry name" value="Ig-like_fold"/>
</dbReference>
<dbReference type="RefSeq" id="WP_220110021.1">
    <property type="nucleotide sequence ID" value="NZ_JAHZST010000008.1"/>
</dbReference>
<dbReference type="Gene3D" id="2.60.40.10">
    <property type="entry name" value="Immunoglobulins"/>
    <property type="match status" value="1"/>
</dbReference>
<keyword evidence="2" id="KW-1185">Reference proteome</keyword>
<comment type="caution">
    <text evidence="1">The sequence shown here is derived from an EMBL/GenBank/DDBJ whole genome shotgun (WGS) entry which is preliminary data.</text>
</comment>
<reference evidence="1 2" key="1">
    <citation type="submission" date="2021-07" db="EMBL/GenBank/DDBJ databases">
        <title>Shewanella sp. nov, isolated from SCS.</title>
        <authorList>
            <person name="Cao W.R."/>
        </authorList>
    </citation>
    <scope>NUCLEOTIDE SEQUENCE [LARGE SCALE GENOMIC DNA]</scope>
    <source>
        <strain evidence="1 2">NR704-98</strain>
    </source>
</reference>
<proteinExistence type="predicted"/>
<dbReference type="EMBL" id="JAHZST010000008">
    <property type="protein sequence ID" value="MBW8184511.1"/>
    <property type="molecule type" value="Genomic_DNA"/>
</dbReference>
<accession>A0ABS7E4A1</accession>
<dbReference type="InterPro" id="IPR013320">
    <property type="entry name" value="ConA-like_dom_sf"/>
</dbReference>
<dbReference type="SUPFAM" id="SSF49899">
    <property type="entry name" value="Concanavalin A-like lectins/glucanases"/>
    <property type="match status" value="1"/>
</dbReference>
<protein>
    <submittedName>
        <fullName evidence="1">Uncharacterized protein</fullName>
    </submittedName>
</protein>
<organism evidence="1 2">
    <name type="scientific">Shewanella nanhaiensis</name>
    <dbReference type="NCBI Taxonomy" id="2864872"/>
    <lineage>
        <taxon>Bacteria</taxon>
        <taxon>Pseudomonadati</taxon>
        <taxon>Pseudomonadota</taxon>
        <taxon>Gammaproteobacteria</taxon>
        <taxon>Alteromonadales</taxon>
        <taxon>Shewanellaceae</taxon>
        <taxon>Shewanella</taxon>
    </lineage>
</organism>
<evidence type="ECO:0000313" key="1">
    <source>
        <dbReference type="EMBL" id="MBW8184511.1"/>
    </source>
</evidence>
<sequence>MLPAEHITNALTGLSELKSKYNNKLVILTREQYESKTFTTKMNKPIPKLTLSPSYKSVVVKPTESILHPTDAHVVLLSRFDLNATTSVDGGAKSLLFNKSGKLLHSSPYNIAFDSAFYEGEGGDDVIPGTFENLSKNKAYAPMNGAEIEAWINGYDYSKEDGSYAAHYNIVPCPGFSFFYDNVPVIMKYYYVGFTSRGIRPLFDATMIPGSDFCSGLGALSLGIDLVGAMTQVAIIGIEASATRSVYPSNFYIDTGFITGLGFLAEVGAETEYVYNEPNLDSDKHEYYDFDGDLKLDKAFMGNIVDGLFVCTEETATAEYQGVFLSSLHEQSVTCSEVNTEDIQPDILRLADHAPDFNNQGLVGQISKEDLQDTDILVFRESTGMLLTQRKGINENEMSKNRSYYGVEESAFLFQMMLRGPSVSAFSIFSEDHGSSGFSNFQSNANMHPSLHQRESDHLKPGEAIKIVLINRKTGYIGTHRSTYIQGYKGGVVSFPLNVINMRPPNLKISAERHFSFKEGMSASNDQETNLIAYEGSAMSDDELLTITTEWYDSDGTPLPDGMNDFGYTGRLAKVAGPGMLVSEGGNMDNFSIRPGKHIEHIRLKDMGNPADHFYIQVNGQSSHENPSFADGGAAPSGPLAQRPKHYVPFKVPVLDEAVTLEQEYIYKKLVADGLDEGVEKPKPLYRWVYRPELQFSTYDLKVKDIIRQRSDDLTSSIYQDDIPMIASSDNMVKFLYDLIESNEEALAFLGAGQELVFALGETEIKAKLGEGNQLVFTNLDHIAALDVEDFVTLSLYSNNDPTNVLWEYAFGLGPMATPTADYISADENKANLQVYFPISSTDGADITLSWKVEGANGSILKSSTKSNTGIHSNDLFTSTVKGDQYYVNVEILTSDDPLFISGSKYRFGPYEVISGDPFYISVTDGGQSLNADLSTKETVTAHIADQFGNSIHDSPISWSISDQGKLLESDLVTENGAASAIVQTGDLPVPIELTVSVGEVHKQVRIEQLAVNLELASSQNMVEPLSDGVNLILNAEGVSDGAPVKWVSTFGLVEGQSVVTNGIATARFRPGPFHNKTAKIYAAIGQSKAVTEVNIKYTGSNPAVTISNPSLIGDRVTDGFLNVNLINGKSRSIPYRTTSDYTVSGLIPGETYVVDLNAGQAPNVEPVAWYFMDEIQGTTAPDIYHDHNAKISYGVNLDTKNKRAGTGSYKFEGGVVAIAHASALSFTDSFGVSLSIRPDLLSIGASLVSKPGSYGVETLFINGNRHVRYWLETESGIKDIISDKFVTDGHWTDITASFRSGVMSLQVGSSLVKKAVTSKVIENKRDIIVGSNFNGNIDGVKIFDFKRLQLSAFSNGSSQIELIANEHGEITTQIRSLGNLRTASPLHAFVRARVYWKNKKELVDVNAEGSLLSYMTYAVAEGTANAMAELFWDEGDDSFASTVTDFSASVLVVGDVRDILKYGGQWWFGLADPDKKVVASVAAIGVLTTFTPILDVAMAGLKQVLKKALNTKSAEVLSSLAMKIRGELVNLGSLGSKTLTQFSDWFQWCAFSKQCDALLSSGIRHDAEVESSALLLKSYGSSNYDDLLGKLYSRFDSLGKELAEKAARDVSEALTLAITKTGKPLTGNAIEGMIKASLAMNKGNRKGTLINLVERFGASHKELDEILKLVNKYGDEAKFNSGGSVSRLGSALVTKNEAVAVANNNAARAFRFTMRYLTRKEASGIVFEAPSIAMVLGQKFRTRHHDVASDSYLYEMKSWISGKNTWKKNSDLDQRLAANKPVSGEYVEWMSDIFIKFPNLSELRWVIDARAAGKAVDLKKKMLAAFDDPRMIRFLMDEHFLTRKQIRILKDEFSSKTFDDIVEYWDDIPVELP</sequence>
<dbReference type="Gene3D" id="2.60.120.200">
    <property type="match status" value="1"/>
</dbReference>